<dbReference type="EMBL" id="JAIVFL010000001">
    <property type="protein sequence ID" value="MCI4673512.1"/>
    <property type="molecule type" value="Genomic_DNA"/>
</dbReference>
<keyword evidence="2" id="KW-0540">Nuclease</keyword>
<sequence length="361" mass="39845">MADGVVDPLLLGQRVVAILETGLRTATYKLATLMALIDHCVENLPEQLDDDLAVPIPDLARRVLEVYWRQVVPFDGHELRQSTQPRARILIAANNLRNAAGTQSQSLAIEIAAIRAPDTYQRAIDEITLCLAQQPLHRLQRLPGSDASDCFLYDDSFLHDHVSRSTLRAHNDSIVLNPGVAHGLARLAGLLKPALEIMWVDDVRRMNKFLLADRFPDVAGHLFGRERVMLNAVREPLKEAFGPHCFYCNTHLPAGNPIDHVLPWSLVGIDGLANLVLACARCNSDKSGALPAIAIVDRVLERDQETLEDIAATIQWPTQHQRVVAAARGIYRGQPAGLPTWSGYGDTVRLDVSFPPAWLST</sequence>
<keyword evidence="2" id="KW-0255">Endonuclease</keyword>
<evidence type="ECO:0000313" key="2">
    <source>
        <dbReference type="EMBL" id="MCI4673512.1"/>
    </source>
</evidence>
<dbReference type="InterPro" id="IPR002711">
    <property type="entry name" value="HNH"/>
</dbReference>
<dbReference type="CDD" id="cd00085">
    <property type="entry name" value="HNHc"/>
    <property type="match status" value="1"/>
</dbReference>
<keyword evidence="3" id="KW-1185">Reference proteome</keyword>
<proteinExistence type="predicted"/>
<dbReference type="Gene3D" id="1.10.30.50">
    <property type="match status" value="1"/>
</dbReference>
<dbReference type="Pfam" id="PF01844">
    <property type="entry name" value="HNH"/>
    <property type="match status" value="1"/>
</dbReference>
<evidence type="ECO:0000313" key="3">
    <source>
        <dbReference type="Proteomes" id="UP001139068"/>
    </source>
</evidence>
<dbReference type="InterPro" id="IPR003615">
    <property type="entry name" value="HNH_nuc"/>
</dbReference>
<feature type="domain" description="HNH nuclease" evidence="1">
    <location>
        <begin position="232"/>
        <end position="284"/>
    </location>
</feature>
<accession>A0ABS9YQF6</accession>
<gene>
    <name evidence="2" type="ORF">K9U37_00515</name>
</gene>
<evidence type="ECO:0000259" key="1">
    <source>
        <dbReference type="SMART" id="SM00507"/>
    </source>
</evidence>
<dbReference type="Proteomes" id="UP001139068">
    <property type="component" value="Unassembled WGS sequence"/>
</dbReference>
<dbReference type="GO" id="GO:0004519">
    <property type="term" value="F:endonuclease activity"/>
    <property type="evidence" value="ECO:0007669"/>
    <property type="project" value="UniProtKB-KW"/>
</dbReference>
<dbReference type="SMART" id="SM00507">
    <property type="entry name" value="HNHc"/>
    <property type="match status" value="1"/>
</dbReference>
<name>A0ABS9YQF6_9MYCO</name>
<comment type="caution">
    <text evidence="2">The sequence shown here is derived from an EMBL/GenBank/DDBJ whole genome shotgun (WGS) entry which is preliminary data.</text>
</comment>
<protein>
    <submittedName>
        <fullName evidence="2">HNH endonuclease</fullName>
    </submittedName>
</protein>
<reference evidence="2" key="1">
    <citation type="journal article" date="2022" name="ISME J.">
        <title>Identification of active gaseous-alkane degraders at natural gas seeps.</title>
        <authorList>
            <person name="Farhan Ul Haque M."/>
            <person name="Hernandez M."/>
            <person name="Crombie A.T."/>
            <person name="Murrell J.C."/>
        </authorList>
    </citation>
    <scope>NUCLEOTIDE SEQUENCE</scope>
    <source>
        <strain evidence="2">ANDR5</strain>
    </source>
</reference>
<organism evidence="2 3">
    <name type="scientific">Candidatus Mycolicibacterium alkanivorans</name>
    <dbReference type="NCBI Taxonomy" id="2954114"/>
    <lineage>
        <taxon>Bacteria</taxon>
        <taxon>Bacillati</taxon>
        <taxon>Actinomycetota</taxon>
        <taxon>Actinomycetes</taxon>
        <taxon>Mycobacteriales</taxon>
        <taxon>Mycobacteriaceae</taxon>
        <taxon>Mycolicibacterium</taxon>
    </lineage>
</organism>
<keyword evidence="2" id="KW-0378">Hydrolase</keyword>